<evidence type="ECO:0000256" key="3">
    <source>
        <dbReference type="PROSITE-ProRule" id="PRU00176"/>
    </source>
</evidence>
<feature type="domain" description="RRM" evidence="5">
    <location>
        <begin position="6"/>
        <end position="84"/>
    </location>
</feature>
<dbReference type="PANTHER" id="PTHR24012">
    <property type="entry name" value="RNA BINDING PROTEIN"/>
    <property type="match status" value="1"/>
</dbReference>
<gene>
    <name evidence="6" type="ORF">HF521_016886</name>
</gene>
<dbReference type="Proteomes" id="UP000606274">
    <property type="component" value="Unassembled WGS sequence"/>
</dbReference>
<dbReference type="SUPFAM" id="SSF54928">
    <property type="entry name" value="RNA-binding domain, RBD"/>
    <property type="match status" value="2"/>
</dbReference>
<sequence>MNSSISALYVGDLHHEVTENMLMEKFSSVGHVHSIRICRNWNTGVSLSYAYVNFYQRADAERALATLNCELLMGNPMRVMWLSVTRRDKRIWIRQFESPEAANLAKEKLNGKLLNGHKVSIQHFKSRKERETERNHHTQVFINKQKTLLRPEHQNNPVFINKQKTLLRPEHQDNPVHPNVQRMKNVQTQNMTPFTPSQKVEPNKENAPAVNTVPAVEERTTVDEKPALPQVPAVEQSPAPPPVPDVEQSPAPPHLSAVEQSPAPPHVPAVEQSPAPSHVPDVQDIKMNSSISALYVGDLHHEVTENMLMEKFSSVGHVHSIRICRNWNTGVSLSYAYVNFYQQADAERALATLNCELLMGNPMRVMWSQRDSTMRKSGIGNLFIKNLDLEKIDSMALFDLFSVFGKILSCRVCCPLQDGTKGYGYVNLSLRGGEFGKEKLNGKLLNGHKVSIQHFKSRKERETERNHHTQVFINKQKTLLRPEHQDNPVHHNVQRMKNVQTQNMTPFTPSQKVEPNKENAPAVNTVPAVEERTTVDEKPALPQVPAVEQSPALPQVPAVEQSPALPQVPAVEQSPAPSHVPAVEQSPAPSHVPDVQDVSMAAAPQKRLTIYMWMK</sequence>
<evidence type="ECO:0000313" key="7">
    <source>
        <dbReference type="Proteomes" id="UP000606274"/>
    </source>
</evidence>
<dbReference type="SMART" id="SM00360">
    <property type="entry name" value="RRM"/>
    <property type="match status" value="3"/>
</dbReference>
<proteinExistence type="predicted"/>
<dbReference type="Gene3D" id="3.30.70.330">
    <property type="match status" value="4"/>
</dbReference>
<evidence type="ECO:0000259" key="5">
    <source>
        <dbReference type="PROSITE" id="PS50102"/>
    </source>
</evidence>
<feature type="region of interest" description="Disordered" evidence="4">
    <location>
        <begin position="566"/>
        <end position="596"/>
    </location>
</feature>
<comment type="caution">
    <text evidence="6">The sequence shown here is derived from an EMBL/GenBank/DDBJ whole genome shotgun (WGS) entry which is preliminary data.</text>
</comment>
<protein>
    <recommendedName>
        <fullName evidence="5">RRM domain-containing protein</fullName>
    </recommendedName>
</protein>
<dbReference type="InterPro" id="IPR035979">
    <property type="entry name" value="RBD_domain_sf"/>
</dbReference>
<dbReference type="InterPro" id="IPR012677">
    <property type="entry name" value="Nucleotide-bd_a/b_plait_sf"/>
</dbReference>
<dbReference type="PROSITE" id="PS50102">
    <property type="entry name" value="RRM"/>
    <property type="match status" value="3"/>
</dbReference>
<dbReference type="Pfam" id="PF00076">
    <property type="entry name" value="RRM_1"/>
    <property type="match status" value="3"/>
</dbReference>
<dbReference type="EMBL" id="JABFDY010000004">
    <property type="protein sequence ID" value="KAF7707829.1"/>
    <property type="molecule type" value="Genomic_DNA"/>
</dbReference>
<evidence type="ECO:0000256" key="2">
    <source>
        <dbReference type="ARBA" id="ARBA00022884"/>
    </source>
</evidence>
<reference evidence="6" key="1">
    <citation type="submission" date="2020-08" db="EMBL/GenBank/DDBJ databases">
        <title>Chromosome-level assembly of Southern catfish (Silurus meridionalis) provides insights into visual adaptation to the nocturnal and benthic lifestyles.</title>
        <authorList>
            <person name="Zhang Y."/>
            <person name="Wang D."/>
            <person name="Peng Z."/>
        </authorList>
    </citation>
    <scope>NUCLEOTIDE SEQUENCE</scope>
    <source>
        <strain evidence="6">SWU-2019-XX</strain>
        <tissue evidence="6">Muscle</tissue>
    </source>
</reference>
<feature type="domain" description="RRM" evidence="5">
    <location>
        <begin position="380"/>
        <end position="457"/>
    </location>
</feature>
<feature type="region of interest" description="Disordered" evidence="4">
    <location>
        <begin position="192"/>
        <end position="282"/>
    </location>
</feature>
<organism evidence="6 7">
    <name type="scientific">Silurus meridionalis</name>
    <name type="common">Southern catfish</name>
    <name type="synonym">Silurus soldatovi meridionalis</name>
    <dbReference type="NCBI Taxonomy" id="175797"/>
    <lineage>
        <taxon>Eukaryota</taxon>
        <taxon>Metazoa</taxon>
        <taxon>Chordata</taxon>
        <taxon>Craniata</taxon>
        <taxon>Vertebrata</taxon>
        <taxon>Euteleostomi</taxon>
        <taxon>Actinopterygii</taxon>
        <taxon>Neopterygii</taxon>
        <taxon>Teleostei</taxon>
        <taxon>Ostariophysi</taxon>
        <taxon>Siluriformes</taxon>
        <taxon>Siluridae</taxon>
        <taxon>Silurus</taxon>
    </lineage>
</organism>
<evidence type="ECO:0000256" key="4">
    <source>
        <dbReference type="SAM" id="MobiDB-lite"/>
    </source>
</evidence>
<evidence type="ECO:0000313" key="6">
    <source>
        <dbReference type="EMBL" id="KAF7707829.1"/>
    </source>
</evidence>
<keyword evidence="1" id="KW-0677">Repeat</keyword>
<dbReference type="AlphaFoldDB" id="A0A8T0BL45"/>
<keyword evidence="7" id="KW-1185">Reference proteome</keyword>
<keyword evidence="2 3" id="KW-0694">RNA-binding</keyword>
<name>A0A8T0BL45_SILME</name>
<feature type="compositionally biased region" description="Basic and acidic residues" evidence="4">
    <location>
        <begin position="216"/>
        <end position="226"/>
    </location>
</feature>
<accession>A0A8T0BL45</accession>
<feature type="domain" description="RRM" evidence="5">
    <location>
        <begin position="292"/>
        <end position="370"/>
    </location>
</feature>
<dbReference type="InterPro" id="IPR000504">
    <property type="entry name" value="RRM_dom"/>
</dbReference>
<dbReference type="GO" id="GO:0003723">
    <property type="term" value="F:RNA binding"/>
    <property type="evidence" value="ECO:0007669"/>
    <property type="project" value="UniProtKB-UniRule"/>
</dbReference>
<evidence type="ECO:0000256" key="1">
    <source>
        <dbReference type="ARBA" id="ARBA00022737"/>
    </source>
</evidence>